<dbReference type="Pfam" id="PF12796">
    <property type="entry name" value="Ank_2"/>
    <property type="match status" value="5"/>
</dbReference>
<dbReference type="PANTHER" id="PTHR24123:SF33">
    <property type="entry name" value="PROTEIN HOS4"/>
    <property type="match status" value="1"/>
</dbReference>
<reference evidence="6" key="1">
    <citation type="journal article" date="2023" name="Mol. Phylogenet. Evol.">
        <title>Genome-scale phylogeny and comparative genomics of the fungal order Sordariales.</title>
        <authorList>
            <person name="Hensen N."/>
            <person name="Bonometti L."/>
            <person name="Westerberg I."/>
            <person name="Brannstrom I.O."/>
            <person name="Guillou S."/>
            <person name="Cros-Aarteil S."/>
            <person name="Calhoun S."/>
            <person name="Haridas S."/>
            <person name="Kuo A."/>
            <person name="Mondo S."/>
            <person name="Pangilinan J."/>
            <person name="Riley R."/>
            <person name="LaButti K."/>
            <person name="Andreopoulos B."/>
            <person name="Lipzen A."/>
            <person name="Chen C."/>
            <person name="Yan M."/>
            <person name="Daum C."/>
            <person name="Ng V."/>
            <person name="Clum A."/>
            <person name="Steindorff A."/>
            <person name="Ohm R.A."/>
            <person name="Martin F."/>
            <person name="Silar P."/>
            <person name="Natvig D.O."/>
            <person name="Lalanne C."/>
            <person name="Gautier V."/>
            <person name="Ament-Velasquez S.L."/>
            <person name="Kruys A."/>
            <person name="Hutchinson M.I."/>
            <person name="Powell A.J."/>
            <person name="Barry K."/>
            <person name="Miller A.N."/>
            <person name="Grigoriev I.V."/>
            <person name="Debuchy R."/>
            <person name="Gladieux P."/>
            <person name="Hiltunen Thoren M."/>
            <person name="Johannesson H."/>
        </authorList>
    </citation>
    <scope>NUCLEOTIDE SEQUENCE</scope>
    <source>
        <strain evidence="6">SMH4131-1</strain>
    </source>
</reference>
<feature type="repeat" description="ANK" evidence="3">
    <location>
        <begin position="924"/>
        <end position="956"/>
    </location>
</feature>
<feature type="domain" description="Nephrocystin 3-like N-terminal" evidence="5">
    <location>
        <begin position="309"/>
        <end position="461"/>
    </location>
</feature>
<dbReference type="SUPFAM" id="SSF52540">
    <property type="entry name" value="P-loop containing nucleoside triphosphate hydrolases"/>
    <property type="match status" value="1"/>
</dbReference>
<dbReference type="SUPFAM" id="SSF48403">
    <property type="entry name" value="Ankyrin repeat"/>
    <property type="match status" value="3"/>
</dbReference>
<protein>
    <submittedName>
        <fullName evidence="6">Uncharacterized protein</fullName>
    </submittedName>
</protein>
<dbReference type="InterPro" id="IPR056125">
    <property type="entry name" value="DUF7708"/>
</dbReference>
<dbReference type="InterPro" id="IPR027417">
    <property type="entry name" value="P-loop_NTPase"/>
</dbReference>
<feature type="repeat" description="ANK" evidence="3">
    <location>
        <begin position="888"/>
        <end position="908"/>
    </location>
</feature>
<dbReference type="Pfam" id="PF24883">
    <property type="entry name" value="NPHP3_N"/>
    <property type="match status" value="1"/>
</dbReference>
<dbReference type="PRINTS" id="PR01415">
    <property type="entry name" value="ANKYRIN"/>
</dbReference>
<evidence type="ECO:0000259" key="4">
    <source>
        <dbReference type="Pfam" id="PF24809"/>
    </source>
</evidence>
<keyword evidence="7" id="KW-1185">Reference proteome</keyword>
<feature type="repeat" description="ANK" evidence="3">
    <location>
        <begin position="780"/>
        <end position="812"/>
    </location>
</feature>
<sequence>RSAHGSFTTNCPFLSTDPFHHRIRPLIKPITFNIMNCESYTVSHDLKTNASAMVVSVSPPSAWQEAVQRSQALLSAAERDRFGSSGPDDIIRDFQAAQHSRGQASKVQTLLRKMQPFVSAVERFGKPLDVMVNISPEILSPAWGALRVVLLIARDFESYFSKLMEMLQQIVDAMPGFQVYEQLFQKHQTLREALATLYLEIIVFLCKAKKVFSSSSFHLFGRVLWKPFEQTFRESLGNLKRHSNVVEREAKLAHMVDEAQARLELVQVRALVESQNTQQAPGLLQTKSWLDARQCHEERDELETGTLPGTCDWILERPEISSWIDQESIRLFWLRGAPGCGKSFLYGKLLDHLATKAPLVYFMFCGADNKRVTVSSLLRSWTFQLTKIFPQAMRTVVSTMQASENCEATSKEVQGLFLSLLAGLPSCFLTVDALDECQDRIDLFRLLSRIPERFKILITSRPLPDISNHLSTNAVHQAGIEISPEMSTSDITQYISHKLRNGGQEYGKEVTDRIKNRLVGCGGMFLWVRLMLQHVQEQTSEDEVIHCLDELPQSLSERYDDMMSRINSQPKPQRLLAHKVFFWMDVARRPLEIKELCALLAVRPSSDTKTGFEPSRRVRDPESTIMSLTAFYDVQQLKSSDSLAAAVCMRYLSLDMITEELCERIPESHFDVEAVSNSGVANLDALLYAATNWFHHMAMVPDGIENAEPSLLTTAAELLDETRLNKDIWWHMYWFAGPDSSESRLCPQNFSPVHVAAYFGLTSLVRYFLPQQDPAATSSSGRSALWWSVTRGHLAATKLLVEAGIDPTQLDAFSISAVHQAAAIGDTDIFEAIISAPQQSGGKIVVDSEGWTPLHWAAARGHSAITQRIFCHRGGKTEYGTRGSRTASGRTPLHLAALNGKTELIAELAGRPKFRDLVNIPDATGQTALHLAAFRGHLGTVKRLLDCKADITIRDNLGKTAADRATDMGNDVVVSALAELSKRDHVQFNSGPRLSAMSSNLKLFEVEPLEQRFISTFTSKGQPRIPSCSILKIIDRRAGRIPVSDFVNEQDDRGWVALHYAVVGQFDILTATILKAGASALVANQRNETPYDLALKEGHRGTIEAFVRSGQISTSQLTKDLAWNEAHTLAHDGLFTVNDAERLDKALLVEHDILGRTPLFRAAEMGNQQAAQLLNDRIPTPLEVPDLVKLAVVALMADPTSFDIAHRFLGQLPLLSLPAADDNTQASAQQLLITAAKHNNVSCITSLAQAGVDIDGRETDQFSDQSTALQVAIKAGSTDSAICLVEAGADVHLVNSLGATSLLLACRERIPEVVRCHLEHGADPNKQNSCYVGQRHSDLSSPLKVTFSAPCSTKSVQIAELLINHGAHLVQVGNEAGSPIRTIMMALAKARQWAYTEEISCCHQILELIASKGYGLLVQIMPTGFYAPIHDAAKRGDVEAVRKELIAGVPVDWEIFYPYSDTSDTALMIAVDENDAEMVALLLEYGADLKRFSTAAVGSERYMLNYRNRSVKALSSDVRRLLEEGCRGRGLQLLALTE</sequence>
<evidence type="ECO:0000256" key="1">
    <source>
        <dbReference type="ARBA" id="ARBA00022737"/>
    </source>
</evidence>
<dbReference type="Proteomes" id="UP001286456">
    <property type="component" value="Unassembled WGS sequence"/>
</dbReference>
<feature type="repeat" description="ANK" evidence="3">
    <location>
        <begin position="1264"/>
        <end position="1296"/>
    </location>
</feature>
<keyword evidence="1" id="KW-0677">Repeat</keyword>
<dbReference type="InterPro" id="IPR051165">
    <property type="entry name" value="Multifunctional_ANK_Repeat"/>
</dbReference>
<keyword evidence="2 3" id="KW-0040">ANK repeat</keyword>
<name>A0AAE0IX18_9PEZI</name>
<dbReference type="PROSITE" id="PS50297">
    <property type="entry name" value="ANK_REP_REGION"/>
    <property type="match status" value="3"/>
</dbReference>
<evidence type="ECO:0000256" key="2">
    <source>
        <dbReference type="ARBA" id="ARBA00023043"/>
    </source>
</evidence>
<feature type="repeat" description="ANK" evidence="3">
    <location>
        <begin position="1462"/>
        <end position="1494"/>
    </location>
</feature>
<feature type="non-terminal residue" evidence="6">
    <location>
        <position position="1"/>
    </location>
</feature>
<comment type="caution">
    <text evidence="6">The sequence shown here is derived from an EMBL/GenBank/DDBJ whole genome shotgun (WGS) entry which is preliminary data.</text>
</comment>
<evidence type="ECO:0000256" key="3">
    <source>
        <dbReference type="PROSITE-ProRule" id="PRU00023"/>
    </source>
</evidence>
<dbReference type="PANTHER" id="PTHR24123">
    <property type="entry name" value="ANKYRIN REPEAT-CONTAINING"/>
    <property type="match status" value="1"/>
</dbReference>
<feature type="repeat" description="ANK" evidence="3">
    <location>
        <begin position="1297"/>
        <end position="1329"/>
    </location>
</feature>
<evidence type="ECO:0000313" key="7">
    <source>
        <dbReference type="Proteomes" id="UP001286456"/>
    </source>
</evidence>
<dbReference type="EMBL" id="JAUEPO010000002">
    <property type="protein sequence ID" value="KAK3332873.1"/>
    <property type="molecule type" value="Genomic_DNA"/>
</dbReference>
<dbReference type="InterPro" id="IPR036770">
    <property type="entry name" value="Ankyrin_rpt-contain_sf"/>
</dbReference>
<proteinExistence type="predicted"/>
<organism evidence="6 7">
    <name type="scientific">Cercophora scortea</name>
    <dbReference type="NCBI Taxonomy" id="314031"/>
    <lineage>
        <taxon>Eukaryota</taxon>
        <taxon>Fungi</taxon>
        <taxon>Dikarya</taxon>
        <taxon>Ascomycota</taxon>
        <taxon>Pezizomycotina</taxon>
        <taxon>Sordariomycetes</taxon>
        <taxon>Sordariomycetidae</taxon>
        <taxon>Sordariales</taxon>
        <taxon>Lasiosphaeriaceae</taxon>
        <taxon>Cercophora</taxon>
    </lineage>
</organism>
<feature type="domain" description="DUF7708" evidence="4">
    <location>
        <begin position="114"/>
        <end position="255"/>
    </location>
</feature>
<reference evidence="6" key="2">
    <citation type="submission" date="2023-06" db="EMBL/GenBank/DDBJ databases">
        <authorList>
            <consortium name="Lawrence Berkeley National Laboratory"/>
            <person name="Haridas S."/>
            <person name="Hensen N."/>
            <person name="Bonometti L."/>
            <person name="Westerberg I."/>
            <person name="Brannstrom I.O."/>
            <person name="Guillou S."/>
            <person name="Cros-Aarteil S."/>
            <person name="Calhoun S."/>
            <person name="Kuo A."/>
            <person name="Mondo S."/>
            <person name="Pangilinan J."/>
            <person name="Riley R."/>
            <person name="Labutti K."/>
            <person name="Andreopoulos B."/>
            <person name="Lipzen A."/>
            <person name="Chen C."/>
            <person name="Yanf M."/>
            <person name="Daum C."/>
            <person name="Ng V."/>
            <person name="Clum A."/>
            <person name="Steindorff A."/>
            <person name="Ohm R."/>
            <person name="Martin F."/>
            <person name="Silar P."/>
            <person name="Natvig D."/>
            <person name="Lalanne C."/>
            <person name="Gautier V."/>
            <person name="Ament-Velasquez S.L."/>
            <person name="Kruys A."/>
            <person name="Hutchinson M.I."/>
            <person name="Powell A.J."/>
            <person name="Barry K."/>
            <person name="Miller A.N."/>
            <person name="Grigoriev I.V."/>
            <person name="Debuchy R."/>
            <person name="Gladieux P."/>
            <person name="Thoren M.H."/>
            <person name="Johannesson H."/>
        </authorList>
    </citation>
    <scope>NUCLEOTIDE SEQUENCE</scope>
    <source>
        <strain evidence="6">SMH4131-1</strain>
    </source>
</reference>
<dbReference type="SMART" id="SM00248">
    <property type="entry name" value="ANK"/>
    <property type="match status" value="15"/>
</dbReference>
<dbReference type="InterPro" id="IPR056884">
    <property type="entry name" value="NPHP3-like_N"/>
</dbReference>
<evidence type="ECO:0000313" key="6">
    <source>
        <dbReference type="EMBL" id="KAK3332873.1"/>
    </source>
</evidence>
<dbReference type="Gene3D" id="1.25.40.20">
    <property type="entry name" value="Ankyrin repeat-containing domain"/>
    <property type="match status" value="5"/>
</dbReference>
<dbReference type="PROSITE" id="PS50088">
    <property type="entry name" value="ANK_REPEAT"/>
    <property type="match status" value="6"/>
</dbReference>
<gene>
    <name evidence="6" type="ORF">B0T19DRAFT_457863</name>
</gene>
<evidence type="ECO:0000259" key="5">
    <source>
        <dbReference type="Pfam" id="PF24883"/>
    </source>
</evidence>
<accession>A0AAE0IX18</accession>
<dbReference type="Gene3D" id="3.40.50.300">
    <property type="entry name" value="P-loop containing nucleotide triphosphate hydrolases"/>
    <property type="match status" value="1"/>
</dbReference>
<dbReference type="InterPro" id="IPR002110">
    <property type="entry name" value="Ankyrin_rpt"/>
</dbReference>
<dbReference type="Pfam" id="PF24809">
    <property type="entry name" value="DUF7708"/>
    <property type="match status" value="1"/>
</dbReference>